<feature type="transmembrane region" description="Helical" evidence="1">
    <location>
        <begin position="273"/>
        <end position="295"/>
    </location>
</feature>
<dbReference type="AlphaFoldDB" id="A0AAD7UFD2"/>
<feature type="transmembrane region" description="Helical" evidence="1">
    <location>
        <begin position="351"/>
        <end position="376"/>
    </location>
</feature>
<dbReference type="GO" id="GO:0015035">
    <property type="term" value="F:protein-disulfide reductase activity"/>
    <property type="evidence" value="ECO:0007669"/>
    <property type="project" value="InterPro"/>
</dbReference>
<evidence type="ECO:0008006" key="4">
    <source>
        <dbReference type="Google" id="ProtNLM"/>
    </source>
</evidence>
<name>A0AAD7UFD2_9STRA</name>
<keyword evidence="3" id="KW-1185">Reference proteome</keyword>
<dbReference type="EMBL" id="JAQMWT010000330">
    <property type="protein sequence ID" value="KAJ8604514.1"/>
    <property type="molecule type" value="Genomic_DNA"/>
</dbReference>
<feature type="transmembrane region" description="Helical" evidence="1">
    <location>
        <begin position="388"/>
        <end position="412"/>
    </location>
</feature>
<evidence type="ECO:0000313" key="2">
    <source>
        <dbReference type="EMBL" id="KAJ8604514.1"/>
    </source>
</evidence>
<gene>
    <name evidence="2" type="ORF">CTAYLR_000924</name>
</gene>
<sequence>MMQQAVMAAVVCVFGVGVAACEILRVVIYGLRMMLVFWKSTSTKHYKAQTVIVDGECTLCNLLRTFVLFRHASPPAIHLKFLPAQRVIKALGGAEDTEARQVADVVATAYRSADAAAENLLARLHGVKEGEVVVGADVVLGLLRECHAPYPWVAATAERLPRALVGRVYDVVAANRHAWFGRGAGRRGVETVDDAAQSWQVVQEATAVGAALVAALTMAVLPLGDGHKDGPTQRATRVACAAVLALLVWREALQSKTSSSSFSRGLFDRYVGYASPASLALMRATCALILAVFTLPFMTTPLAKTAEVPRFMCKPTGVLRLLGEVAPSLFGKDALLASASRLSGLETTTRALLAAVFFGVGTSLTAPLAAAAWLVYGGVLRSYNTWRGHSFIAAWWTLVVIACRGGASDVWSVDASCRGKRQQQQRSSTKREAAYRGWTRFMATLVFANNYFMAGLSKLCASGVAWAAGINLKAKLLQTSLTQGSFGVYLSLFLRRWPLPFWLFLGICGLYGELLMGLVPFRAPAKLFFPALMWGMHVGIVFLQHIVFVDLLTMIPAWYLWHYLDLLEEDNDLYVGGPWDWRRVVRDARDALGLPALAPKDDKDHRQDLLEKQSDEAPEDHQFVENDVDAVARSGFARSVLLMGIFVAVWARGAEWYPWNSFRMFADWTPNPIDYERYVALDAQRNHLRNFHMHEINPVLNRKRFVDALDVCARSPQSRDCRAFLSFMDPRAKALPESPAFLVVQNRAWDFVRHIDNPDYCDEMTTYEYDVGASTVLKKKHQPCDPIDWHLCCTSSIGTI</sequence>
<dbReference type="InterPro" id="IPR007263">
    <property type="entry name" value="DCC1-like"/>
</dbReference>
<dbReference type="Proteomes" id="UP001230188">
    <property type="component" value="Unassembled WGS sequence"/>
</dbReference>
<dbReference type="Pfam" id="PF04134">
    <property type="entry name" value="DCC1-like"/>
    <property type="match status" value="1"/>
</dbReference>
<keyword evidence="1" id="KW-0812">Transmembrane</keyword>
<evidence type="ECO:0000256" key="1">
    <source>
        <dbReference type="SAM" id="Phobius"/>
    </source>
</evidence>
<protein>
    <recommendedName>
        <fullName evidence="4">HTTM domain-containing protein</fullName>
    </recommendedName>
</protein>
<reference evidence="2" key="1">
    <citation type="submission" date="2023-01" db="EMBL/GenBank/DDBJ databases">
        <title>Metagenome sequencing of chrysophaentin producing Chrysophaeum taylorii.</title>
        <authorList>
            <person name="Davison J."/>
            <person name="Bewley C."/>
        </authorList>
    </citation>
    <scope>NUCLEOTIDE SEQUENCE</scope>
    <source>
        <strain evidence="2">NIES-1699</strain>
    </source>
</reference>
<comment type="caution">
    <text evidence="2">The sequence shown here is derived from an EMBL/GenBank/DDBJ whole genome shotgun (WGS) entry which is preliminary data.</text>
</comment>
<feature type="transmembrane region" description="Helical" evidence="1">
    <location>
        <begin position="499"/>
        <end position="519"/>
    </location>
</feature>
<keyword evidence="1" id="KW-1133">Transmembrane helix</keyword>
<proteinExistence type="predicted"/>
<feature type="transmembrane region" description="Helical" evidence="1">
    <location>
        <begin position="531"/>
        <end position="561"/>
    </location>
</feature>
<evidence type="ECO:0000313" key="3">
    <source>
        <dbReference type="Proteomes" id="UP001230188"/>
    </source>
</evidence>
<accession>A0AAD7UFD2</accession>
<organism evidence="2 3">
    <name type="scientific">Chrysophaeum taylorii</name>
    <dbReference type="NCBI Taxonomy" id="2483200"/>
    <lineage>
        <taxon>Eukaryota</taxon>
        <taxon>Sar</taxon>
        <taxon>Stramenopiles</taxon>
        <taxon>Ochrophyta</taxon>
        <taxon>Pelagophyceae</taxon>
        <taxon>Pelagomonadales</taxon>
        <taxon>Pelagomonadaceae</taxon>
        <taxon>Chrysophaeum</taxon>
    </lineage>
</organism>
<keyword evidence="1" id="KW-0472">Membrane</keyword>